<dbReference type="AlphaFoldDB" id="A0A8K0CLI1"/>
<organism evidence="2 3">
    <name type="scientific">Ignelater luminosus</name>
    <name type="common">Cucubano</name>
    <name type="synonym">Pyrophorus luminosus</name>
    <dbReference type="NCBI Taxonomy" id="2038154"/>
    <lineage>
        <taxon>Eukaryota</taxon>
        <taxon>Metazoa</taxon>
        <taxon>Ecdysozoa</taxon>
        <taxon>Arthropoda</taxon>
        <taxon>Hexapoda</taxon>
        <taxon>Insecta</taxon>
        <taxon>Pterygota</taxon>
        <taxon>Neoptera</taxon>
        <taxon>Endopterygota</taxon>
        <taxon>Coleoptera</taxon>
        <taxon>Polyphaga</taxon>
        <taxon>Elateriformia</taxon>
        <taxon>Elateroidea</taxon>
        <taxon>Elateridae</taxon>
        <taxon>Agrypninae</taxon>
        <taxon>Pyrophorini</taxon>
        <taxon>Ignelater</taxon>
    </lineage>
</organism>
<protein>
    <submittedName>
        <fullName evidence="2">Uncharacterized protein</fullName>
    </submittedName>
</protein>
<gene>
    <name evidence="2" type="ORF">ILUMI_18740</name>
</gene>
<dbReference type="OrthoDB" id="6779242at2759"/>
<feature type="region of interest" description="Disordered" evidence="1">
    <location>
        <begin position="135"/>
        <end position="161"/>
    </location>
</feature>
<evidence type="ECO:0000256" key="1">
    <source>
        <dbReference type="SAM" id="MobiDB-lite"/>
    </source>
</evidence>
<accession>A0A8K0CLI1</accession>
<sequence>MKKAAEEERRLAIAERNIENGVPYITVVVDGGLLQEDRLFEEIQKCVDNVIRKADRLQKNVTTNYAERYMSLITKFSGRKGVNYTTGGSYKRKCIETPLAYNLGLSWHLALMNKSHLNKFCERRTITITKDRIAEKARRQQPQNTDLHYGPNAQAALPDLPEEEFKSNMAKKLADWK</sequence>
<name>A0A8K0CLI1_IGNLU</name>
<evidence type="ECO:0000313" key="3">
    <source>
        <dbReference type="Proteomes" id="UP000801492"/>
    </source>
</evidence>
<dbReference type="Proteomes" id="UP000801492">
    <property type="component" value="Unassembled WGS sequence"/>
</dbReference>
<dbReference type="EMBL" id="VTPC01083528">
    <property type="protein sequence ID" value="KAF2887432.1"/>
    <property type="molecule type" value="Genomic_DNA"/>
</dbReference>
<evidence type="ECO:0000313" key="2">
    <source>
        <dbReference type="EMBL" id="KAF2887432.1"/>
    </source>
</evidence>
<keyword evidence="3" id="KW-1185">Reference proteome</keyword>
<comment type="caution">
    <text evidence="2">The sequence shown here is derived from an EMBL/GenBank/DDBJ whole genome shotgun (WGS) entry which is preliminary data.</text>
</comment>
<reference evidence="2" key="1">
    <citation type="submission" date="2019-08" db="EMBL/GenBank/DDBJ databases">
        <title>The genome of the North American firefly Photinus pyralis.</title>
        <authorList>
            <consortium name="Photinus pyralis genome working group"/>
            <person name="Fallon T.R."/>
            <person name="Sander Lower S.E."/>
            <person name="Weng J.-K."/>
        </authorList>
    </citation>
    <scope>NUCLEOTIDE SEQUENCE</scope>
    <source>
        <strain evidence="2">TRF0915ILg1</strain>
        <tissue evidence="2">Whole body</tissue>
    </source>
</reference>
<proteinExistence type="predicted"/>